<accession>A0A8K0K537</accession>
<reference evidence="1" key="1">
    <citation type="submission" date="2013-04" db="EMBL/GenBank/DDBJ databases">
        <authorList>
            <person name="Qu J."/>
            <person name="Murali S.C."/>
            <person name="Bandaranaike D."/>
            <person name="Bellair M."/>
            <person name="Blankenburg K."/>
            <person name="Chao H."/>
            <person name="Dinh H."/>
            <person name="Doddapaneni H."/>
            <person name="Downs B."/>
            <person name="Dugan-Rocha S."/>
            <person name="Elkadiri S."/>
            <person name="Gnanaolivu R.D."/>
            <person name="Hernandez B."/>
            <person name="Javaid M."/>
            <person name="Jayaseelan J.C."/>
            <person name="Lee S."/>
            <person name="Li M."/>
            <person name="Ming W."/>
            <person name="Munidasa M."/>
            <person name="Muniz J."/>
            <person name="Nguyen L."/>
            <person name="Ongeri F."/>
            <person name="Osuji N."/>
            <person name="Pu L.-L."/>
            <person name="Puazo M."/>
            <person name="Qu C."/>
            <person name="Quiroz J."/>
            <person name="Raj R."/>
            <person name="Weissenberger G."/>
            <person name="Xin Y."/>
            <person name="Zou X."/>
            <person name="Han Y."/>
            <person name="Richards S."/>
            <person name="Worley K."/>
            <person name="Muzny D."/>
            <person name="Gibbs R."/>
        </authorList>
    </citation>
    <scope>NUCLEOTIDE SEQUENCE</scope>
    <source>
        <strain evidence="1">Sampled in the wild</strain>
    </source>
</reference>
<dbReference type="EMBL" id="KZ308376">
    <property type="protein sequence ID" value="KAG8228520.1"/>
    <property type="molecule type" value="Genomic_DNA"/>
</dbReference>
<gene>
    <name evidence="1" type="ORF">J437_LFUL008977</name>
</gene>
<dbReference type="AlphaFoldDB" id="A0A8K0K537"/>
<dbReference type="OrthoDB" id="10256829at2759"/>
<dbReference type="Proteomes" id="UP000792457">
    <property type="component" value="Unassembled WGS sequence"/>
</dbReference>
<protein>
    <submittedName>
        <fullName evidence="1">Uncharacterized protein</fullName>
    </submittedName>
</protein>
<organism evidence="1 2">
    <name type="scientific">Ladona fulva</name>
    <name type="common">Scarce chaser dragonfly</name>
    <name type="synonym">Libellula fulva</name>
    <dbReference type="NCBI Taxonomy" id="123851"/>
    <lineage>
        <taxon>Eukaryota</taxon>
        <taxon>Metazoa</taxon>
        <taxon>Ecdysozoa</taxon>
        <taxon>Arthropoda</taxon>
        <taxon>Hexapoda</taxon>
        <taxon>Insecta</taxon>
        <taxon>Pterygota</taxon>
        <taxon>Palaeoptera</taxon>
        <taxon>Odonata</taxon>
        <taxon>Epiprocta</taxon>
        <taxon>Anisoptera</taxon>
        <taxon>Libelluloidea</taxon>
        <taxon>Libellulidae</taxon>
        <taxon>Ladona</taxon>
    </lineage>
</organism>
<name>A0A8K0K537_LADFU</name>
<sequence length="388" mass="43153">MNSPAKSLPPAVDLIIVLDAGWPYKDAMTLLSYLIDKLDLGEYGEGVGVGGGGGSTFTLMTGRNTQNPPIVNSSSTPLDFYGNFTKDLYNSLQAGMDLSQVLIKLRTMYAATMEIERDRRTTTGRPQVALFITYMSSVLSDSERSAARNAYNRLRIKAPNTHFIYWTLGSKDQYRDFVIDKDKDLIQISSVSDFQSSVQVLMENLNSIPRRILNCACTYRWESNGESGKSIQYADPLGRPLLFNLHPNFFFKSDKATVKFQGQGYGSLQICYSRNPITGNSSSSSSSKPNCKTITSETAEFSESQPCSGTDYISSCKQMYFSVTPTSSNPRCFDKYCRYPDMIRFTVTHEGLTCANSAKGLLLSGTSATLFIVMLSLRELLMRLFFFG</sequence>
<reference evidence="1" key="2">
    <citation type="submission" date="2017-10" db="EMBL/GenBank/DDBJ databases">
        <title>Ladona fulva Genome sequencing and assembly.</title>
        <authorList>
            <person name="Murali S."/>
            <person name="Richards S."/>
            <person name="Bandaranaike D."/>
            <person name="Bellair M."/>
            <person name="Blankenburg K."/>
            <person name="Chao H."/>
            <person name="Dinh H."/>
            <person name="Doddapaneni H."/>
            <person name="Dugan-Rocha S."/>
            <person name="Elkadiri S."/>
            <person name="Gnanaolivu R."/>
            <person name="Hernandez B."/>
            <person name="Skinner E."/>
            <person name="Javaid M."/>
            <person name="Lee S."/>
            <person name="Li M."/>
            <person name="Ming W."/>
            <person name="Munidasa M."/>
            <person name="Muniz J."/>
            <person name="Nguyen L."/>
            <person name="Hughes D."/>
            <person name="Osuji N."/>
            <person name="Pu L.-L."/>
            <person name="Puazo M."/>
            <person name="Qu C."/>
            <person name="Quiroz J."/>
            <person name="Raj R."/>
            <person name="Weissenberger G."/>
            <person name="Xin Y."/>
            <person name="Zou X."/>
            <person name="Han Y."/>
            <person name="Worley K."/>
            <person name="Muzny D."/>
            <person name="Gibbs R."/>
        </authorList>
    </citation>
    <scope>NUCLEOTIDE SEQUENCE</scope>
    <source>
        <strain evidence="1">Sampled in the wild</strain>
    </source>
</reference>
<proteinExistence type="predicted"/>
<keyword evidence="2" id="KW-1185">Reference proteome</keyword>
<evidence type="ECO:0000313" key="1">
    <source>
        <dbReference type="EMBL" id="KAG8228520.1"/>
    </source>
</evidence>
<evidence type="ECO:0000313" key="2">
    <source>
        <dbReference type="Proteomes" id="UP000792457"/>
    </source>
</evidence>
<comment type="caution">
    <text evidence="1">The sequence shown here is derived from an EMBL/GenBank/DDBJ whole genome shotgun (WGS) entry which is preliminary data.</text>
</comment>